<feature type="modified residue" description="N6-(pyridoxal phosphate)lysine" evidence="3">
    <location>
        <position position="184"/>
    </location>
</feature>
<evidence type="ECO:0000313" key="5">
    <source>
        <dbReference type="EMBL" id="MBB4139775.1"/>
    </source>
</evidence>
<dbReference type="Pfam" id="PF01041">
    <property type="entry name" value="DegT_DnrJ_EryC1"/>
    <property type="match status" value="1"/>
</dbReference>
<keyword evidence="3 4" id="KW-0663">Pyridoxal phosphate</keyword>
<accession>A0AA40SP20</accession>
<evidence type="ECO:0000256" key="1">
    <source>
        <dbReference type="ARBA" id="ARBA00001933"/>
    </source>
</evidence>
<evidence type="ECO:0000313" key="6">
    <source>
        <dbReference type="Proteomes" id="UP000549113"/>
    </source>
</evidence>
<proteinExistence type="inferred from homology"/>
<reference evidence="5 6" key="1">
    <citation type="submission" date="2020-08" db="EMBL/GenBank/DDBJ databases">
        <title>Sequencing the genomes of 1000 actinobacteria strains.</title>
        <authorList>
            <person name="Klenk H.-P."/>
        </authorList>
    </citation>
    <scope>NUCLEOTIDE SEQUENCE [LARGE SCALE GENOMIC DNA]</scope>
    <source>
        <strain evidence="5 6">DSM 19600</strain>
    </source>
</reference>
<dbReference type="EMBL" id="JACIFH010000001">
    <property type="protein sequence ID" value="MBB4139775.1"/>
    <property type="molecule type" value="Genomic_DNA"/>
</dbReference>
<evidence type="ECO:0000256" key="4">
    <source>
        <dbReference type="RuleBase" id="RU004508"/>
    </source>
</evidence>
<comment type="cofactor">
    <cofactor evidence="1">
        <name>pyridoxal 5'-phosphate</name>
        <dbReference type="ChEBI" id="CHEBI:597326"/>
    </cofactor>
</comment>
<dbReference type="PIRSF" id="PIRSF000390">
    <property type="entry name" value="PLP_StrS"/>
    <property type="match status" value="1"/>
</dbReference>
<dbReference type="PANTHER" id="PTHR30244:SF34">
    <property type="entry name" value="DTDP-4-AMINO-4,6-DIDEOXYGALACTOSE TRANSAMINASE"/>
    <property type="match status" value="1"/>
</dbReference>
<comment type="similarity">
    <text evidence="4">Belongs to the DegT/DnrJ/EryC1 family.</text>
</comment>
<dbReference type="Proteomes" id="UP000549113">
    <property type="component" value="Unassembled WGS sequence"/>
</dbReference>
<gene>
    <name evidence="5" type="ORF">BKA10_001569</name>
</gene>
<dbReference type="InterPro" id="IPR015421">
    <property type="entry name" value="PyrdxlP-dep_Trfase_major"/>
</dbReference>
<sequence length="365" mass="38698">MSEFIPPAKPIIGDEEREAVDRVLRSGMVAQGPEVAAFEREFGAHFVQGRPTVAVNSGTAGLHLGLLASGVGAGDEVIVPSFTFAATGNSVALTGASPVFADIEADTFTLDPASVEAAITARTKGIMPVHLYGHPALMRELEAIAQKHGLMLFEDAAQAHGASLDGRPVGTFGSFGMFSLYPTKNMTSGEGGMITAADDTIARNARLLRNQGMERQYENEVVGFNARMTDIHASIGRVQLTKVDGWTRARQENAAFLDASLRGVVVPPVREGAVHVYHQYTVRVPEDRDGFVTALREEHQVGSGVYYPIPNHRLPSLAPYAPGLELPETERAAGEVVSLPVHPSLSQGDLDRIVAAVNAVAGAGA</sequence>
<evidence type="ECO:0000256" key="3">
    <source>
        <dbReference type="PIRSR" id="PIRSR000390-2"/>
    </source>
</evidence>
<dbReference type="CDD" id="cd00616">
    <property type="entry name" value="AHBA_syn"/>
    <property type="match status" value="1"/>
</dbReference>
<dbReference type="GO" id="GO:0008483">
    <property type="term" value="F:transaminase activity"/>
    <property type="evidence" value="ECO:0007669"/>
    <property type="project" value="TreeGrafter"/>
</dbReference>
<dbReference type="Gene3D" id="3.40.640.10">
    <property type="entry name" value="Type I PLP-dependent aspartate aminotransferase-like (Major domain)"/>
    <property type="match status" value="1"/>
</dbReference>
<organism evidence="5 6">
    <name type="scientific">Microbacterium invictum</name>
    <dbReference type="NCBI Taxonomy" id="515415"/>
    <lineage>
        <taxon>Bacteria</taxon>
        <taxon>Bacillati</taxon>
        <taxon>Actinomycetota</taxon>
        <taxon>Actinomycetes</taxon>
        <taxon>Micrococcales</taxon>
        <taxon>Microbacteriaceae</taxon>
        <taxon>Microbacterium</taxon>
    </lineage>
</organism>
<dbReference type="PANTHER" id="PTHR30244">
    <property type="entry name" value="TRANSAMINASE"/>
    <property type="match status" value="1"/>
</dbReference>
<dbReference type="Gene3D" id="3.90.1150.10">
    <property type="entry name" value="Aspartate Aminotransferase, domain 1"/>
    <property type="match status" value="1"/>
</dbReference>
<name>A0AA40SP20_9MICO</name>
<dbReference type="InterPro" id="IPR015424">
    <property type="entry name" value="PyrdxlP-dep_Trfase"/>
</dbReference>
<dbReference type="RefSeq" id="WP_248198876.1">
    <property type="nucleotide sequence ID" value="NZ_BAABCO010000001.1"/>
</dbReference>
<feature type="active site" description="Proton acceptor" evidence="2">
    <location>
        <position position="184"/>
    </location>
</feature>
<dbReference type="InterPro" id="IPR015422">
    <property type="entry name" value="PyrdxlP-dep_Trfase_small"/>
</dbReference>
<dbReference type="GO" id="GO:0030170">
    <property type="term" value="F:pyridoxal phosphate binding"/>
    <property type="evidence" value="ECO:0007669"/>
    <property type="project" value="TreeGrafter"/>
</dbReference>
<keyword evidence="6" id="KW-1185">Reference proteome</keyword>
<dbReference type="SUPFAM" id="SSF53383">
    <property type="entry name" value="PLP-dependent transferases"/>
    <property type="match status" value="1"/>
</dbReference>
<evidence type="ECO:0000256" key="2">
    <source>
        <dbReference type="PIRSR" id="PIRSR000390-1"/>
    </source>
</evidence>
<dbReference type="AlphaFoldDB" id="A0AA40SP20"/>
<comment type="caution">
    <text evidence="5">The sequence shown here is derived from an EMBL/GenBank/DDBJ whole genome shotgun (WGS) entry which is preliminary data.</text>
</comment>
<dbReference type="InterPro" id="IPR000653">
    <property type="entry name" value="DegT/StrS_aminotransferase"/>
</dbReference>
<protein>
    <submittedName>
        <fullName evidence="5">dTDP-4-amino-4,6-dideoxygalactose transaminase</fullName>
    </submittedName>
</protein>
<dbReference type="GO" id="GO:0000271">
    <property type="term" value="P:polysaccharide biosynthetic process"/>
    <property type="evidence" value="ECO:0007669"/>
    <property type="project" value="TreeGrafter"/>
</dbReference>